<evidence type="ECO:0000259" key="2">
    <source>
        <dbReference type="PROSITE" id="PS51819"/>
    </source>
</evidence>
<dbReference type="SUPFAM" id="SSF54593">
    <property type="entry name" value="Glyoxalase/Bleomycin resistance protein/Dihydroxybiphenyl dioxygenase"/>
    <property type="match status" value="2"/>
</dbReference>
<dbReference type="InterPro" id="IPR051785">
    <property type="entry name" value="MMCE/EMCE_epimerase"/>
</dbReference>
<keyword evidence="3" id="KW-0223">Dioxygenase</keyword>
<feature type="domain" description="VOC" evidence="2">
    <location>
        <begin position="142"/>
        <end position="278"/>
    </location>
</feature>
<dbReference type="Pfam" id="PF13669">
    <property type="entry name" value="Glyoxalase_4"/>
    <property type="match status" value="1"/>
</dbReference>
<dbReference type="OrthoDB" id="7187210at2"/>
<sequence>MLIGLHHVGRAVADVATVADDHAAITGWPVTHTAAGDSPLCAGRNVGATALLHGPNGWLELVGATTGEPTLRSVNVAGVAHSSIQTGNTTPIDTRLADREITRHDGPIELGTGFTYLYVRDAEHDIIEIEGAPHAPADLDPWLSHGAIVSPDIDRLAASYATVLDAEPTPPIRLAGHSEFDRGTGLAGVDVRVTFVRVPNGSVEMWQYDAPAPVGEPVRDYEAVGAGHLAFETTSIDDTVERALANGFALADETIEVDGLRIARMTDLDGNWVEFVEFDDLDDPCSLRTRPDLRRPAKMDALLAAARS</sequence>
<proteinExistence type="predicted"/>
<name>A0A4R7I476_9ACTN</name>
<dbReference type="GO" id="GO:0046491">
    <property type="term" value="P:L-methylmalonyl-CoA metabolic process"/>
    <property type="evidence" value="ECO:0007669"/>
    <property type="project" value="TreeGrafter"/>
</dbReference>
<dbReference type="GO" id="GO:0051213">
    <property type="term" value="F:dioxygenase activity"/>
    <property type="evidence" value="ECO:0007669"/>
    <property type="project" value="UniProtKB-KW"/>
</dbReference>
<dbReference type="InterPro" id="IPR029068">
    <property type="entry name" value="Glyas_Bleomycin-R_OHBP_Dase"/>
</dbReference>
<evidence type="ECO:0000313" key="4">
    <source>
        <dbReference type="Proteomes" id="UP000294558"/>
    </source>
</evidence>
<dbReference type="PANTHER" id="PTHR43048">
    <property type="entry name" value="METHYLMALONYL-COA EPIMERASE"/>
    <property type="match status" value="1"/>
</dbReference>
<keyword evidence="3" id="KW-0560">Oxidoreductase</keyword>
<dbReference type="InterPro" id="IPR037523">
    <property type="entry name" value="VOC_core"/>
</dbReference>
<dbReference type="Proteomes" id="UP000294558">
    <property type="component" value="Unassembled WGS sequence"/>
</dbReference>
<organism evidence="3 4">
    <name type="scientific">Ilumatobacter fluminis</name>
    <dbReference type="NCBI Taxonomy" id="467091"/>
    <lineage>
        <taxon>Bacteria</taxon>
        <taxon>Bacillati</taxon>
        <taxon>Actinomycetota</taxon>
        <taxon>Acidimicrobiia</taxon>
        <taxon>Acidimicrobiales</taxon>
        <taxon>Ilumatobacteraceae</taxon>
        <taxon>Ilumatobacter</taxon>
    </lineage>
</organism>
<keyword evidence="1" id="KW-0479">Metal-binding</keyword>
<comment type="caution">
    <text evidence="3">The sequence shown here is derived from an EMBL/GenBank/DDBJ whole genome shotgun (WGS) entry which is preliminary data.</text>
</comment>
<dbReference type="GO" id="GO:0046872">
    <property type="term" value="F:metal ion binding"/>
    <property type="evidence" value="ECO:0007669"/>
    <property type="project" value="UniProtKB-KW"/>
</dbReference>
<dbReference type="PANTHER" id="PTHR43048:SF3">
    <property type="entry name" value="METHYLMALONYL-COA EPIMERASE, MITOCHONDRIAL"/>
    <property type="match status" value="1"/>
</dbReference>
<dbReference type="AlphaFoldDB" id="A0A4R7I476"/>
<protein>
    <submittedName>
        <fullName evidence="3">Glyoxalase/bleomycin resistance protein/dioxygenase superfamily protein</fullName>
    </submittedName>
</protein>
<evidence type="ECO:0000256" key="1">
    <source>
        <dbReference type="ARBA" id="ARBA00022723"/>
    </source>
</evidence>
<keyword evidence="4" id="KW-1185">Reference proteome</keyword>
<dbReference type="PROSITE" id="PS51819">
    <property type="entry name" value="VOC"/>
    <property type="match status" value="1"/>
</dbReference>
<accession>A0A4R7I476</accession>
<dbReference type="EMBL" id="SOAU01000001">
    <property type="protein sequence ID" value="TDT18295.1"/>
    <property type="molecule type" value="Genomic_DNA"/>
</dbReference>
<evidence type="ECO:0000313" key="3">
    <source>
        <dbReference type="EMBL" id="TDT18295.1"/>
    </source>
</evidence>
<reference evidence="3 4" key="1">
    <citation type="submission" date="2019-03" db="EMBL/GenBank/DDBJ databases">
        <title>Sequencing the genomes of 1000 actinobacteria strains.</title>
        <authorList>
            <person name="Klenk H.-P."/>
        </authorList>
    </citation>
    <scope>NUCLEOTIDE SEQUENCE [LARGE SCALE GENOMIC DNA]</scope>
    <source>
        <strain evidence="3 4">DSM 18936</strain>
    </source>
</reference>
<dbReference type="GO" id="GO:0004493">
    <property type="term" value="F:methylmalonyl-CoA epimerase activity"/>
    <property type="evidence" value="ECO:0007669"/>
    <property type="project" value="TreeGrafter"/>
</dbReference>
<dbReference type="RefSeq" id="WP_133870525.1">
    <property type="nucleotide sequence ID" value="NZ_SOAU01000001.1"/>
</dbReference>
<gene>
    <name evidence="3" type="ORF">BDK89_3914</name>
</gene>
<dbReference type="Gene3D" id="3.10.180.10">
    <property type="entry name" value="2,3-Dihydroxybiphenyl 1,2-Dioxygenase, domain 1"/>
    <property type="match status" value="2"/>
</dbReference>